<keyword evidence="1" id="KW-0472">Membrane</keyword>
<proteinExistence type="predicted"/>
<feature type="transmembrane region" description="Helical" evidence="1">
    <location>
        <begin position="7"/>
        <end position="28"/>
    </location>
</feature>
<feature type="transmembrane region" description="Helical" evidence="1">
    <location>
        <begin position="40"/>
        <end position="58"/>
    </location>
</feature>
<accession>A0A9E2NP21</accession>
<evidence type="ECO:0000313" key="3">
    <source>
        <dbReference type="Proteomes" id="UP000824236"/>
    </source>
</evidence>
<sequence>FRRFTKSLAVFADECLSIHIFFSISSFVGKYSEKFDSSSIYLQISLLPLLPCLFIKRWKSLVNNLMVNAVRYNRPGGEIYTVGF</sequence>
<keyword evidence="1" id="KW-0812">Transmembrane</keyword>
<evidence type="ECO:0000313" key="2">
    <source>
        <dbReference type="EMBL" id="MBU3814623.1"/>
    </source>
</evidence>
<evidence type="ECO:0000256" key="1">
    <source>
        <dbReference type="SAM" id="Phobius"/>
    </source>
</evidence>
<dbReference type="Proteomes" id="UP000824236">
    <property type="component" value="Unassembled WGS sequence"/>
</dbReference>
<reference evidence="2" key="1">
    <citation type="journal article" date="2021" name="PeerJ">
        <title>Extensive microbial diversity within the chicken gut microbiome revealed by metagenomics and culture.</title>
        <authorList>
            <person name="Gilroy R."/>
            <person name="Ravi A."/>
            <person name="Getino M."/>
            <person name="Pursley I."/>
            <person name="Horton D.L."/>
            <person name="Alikhan N.F."/>
            <person name="Baker D."/>
            <person name="Gharbi K."/>
            <person name="Hall N."/>
            <person name="Watson M."/>
            <person name="Adriaenssens E.M."/>
            <person name="Foster-Nyarko E."/>
            <person name="Jarju S."/>
            <person name="Secka A."/>
            <person name="Antonio M."/>
            <person name="Oren A."/>
            <person name="Chaudhuri R.R."/>
            <person name="La Ragione R."/>
            <person name="Hildebrand F."/>
            <person name="Pallen M.J."/>
        </authorList>
    </citation>
    <scope>NUCLEOTIDE SEQUENCE</scope>
    <source>
        <strain evidence="2">B3-3758</strain>
    </source>
</reference>
<dbReference type="AlphaFoldDB" id="A0A9E2NP21"/>
<keyword evidence="1" id="KW-1133">Transmembrane helix</keyword>
<gene>
    <name evidence="2" type="ORF">H9791_09000</name>
</gene>
<comment type="caution">
    <text evidence="2">The sequence shown here is derived from an EMBL/GenBank/DDBJ whole genome shotgun (WGS) entry which is preliminary data.</text>
</comment>
<protein>
    <submittedName>
        <fullName evidence="2">Uncharacterized protein</fullName>
    </submittedName>
</protein>
<feature type="non-terminal residue" evidence="2">
    <location>
        <position position="1"/>
    </location>
</feature>
<reference evidence="2" key="2">
    <citation type="submission" date="2021-04" db="EMBL/GenBank/DDBJ databases">
        <authorList>
            <person name="Gilroy R."/>
        </authorList>
    </citation>
    <scope>NUCLEOTIDE SEQUENCE</scope>
    <source>
        <strain evidence="2">B3-3758</strain>
    </source>
</reference>
<organism evidence="2 3">
    <name type="scientific">Candidatus Bacteroides intestinipullorum</name>
    <dbReference type="NCBI Taxonomy" id="2838471"/>
    <lineage>
        <taxon>Bacteria</taxon>
        <taxon>Pseudomonadati</taxon>
        <taxon>Bacteroidota</taxon>
        <taxon>Bacteroidia</taxon>
        <taxon>Bacteroidales</taxon>
        <taxon>Bacteroidaceae</taxon>
        <taxon>Bacteroides</taxon>
    </lineage>
</organism>
<name>A0A9E2NP21_9BACE</name>
<dbReference type="EMBL" id="JAHLFO010000122">
    <property type="protein sequence ID" value="MBU3814623.1"/>
    <property type="molecule type" value="Genomic_DNA"/>
</dbReference>